<comment type="caution">
    <text evidence="2">The sequence shown here is derived from an EMBL/GenBank/DDBJ whole genome shotgun (WGS) entry which is preliminary data.</text>
</comment>
<keyword evidence="3" id="KW-1185">Reference proteome</keyword>
<proteinExistence type="predicted"/>
<evidence type="ECO:0000259" key="1">
    <source>
        <dbReference type="Pfam" id="PF05050"/>
    </source>
</evidence>
<dbReference type="PANTHER" id="PTHR34009">
    <property type="entry name" value="PROTEIN STAR"/>
    <property type="match status" value="1"/>
</dbReference>
<gene>
    <name evidence="2" type="ORF">GQE99_09580</name>
</gene>
<accession>A0A845M4D8</accession>
<organism evidence="2 3">
    <name type="scientific">Maritimibacter harenae</name>
    <dbReference type="NCBI Taxonomy" id="2606218"/>
    <lineage>
        <taxon>Bacteria</taxon>
        <taxon>Pseudomonadati</taxon>
        <taxon>Pseudomonadota</taxon>
        <taxon>Alphaproteobacteria</taxon>
        <taxon>Rhodobacterales</taxon>
        <taxon>Roseobacteraceae</taxon>
        <taxon>Maritimibacter</taxon>
    </lineage>
</organism>
<dbReference type="RefSeq" id="WP_161351365.1">
    <property type="nucleotide sequence ID" value="NZ_WTUX01000011.1"/>
</dbReference>
<dbReference type="InterPro" id="IPR029063">
    <property type="entry name" value="SAM-dependent_MTases_sf"/>
</dbReference>
<dbReference type="Gene3D" id="3.40.50.150">
    <property type="entry name" value="Vaccinia Virus protein VP39"/>
    <property type="match status" value="1"/>
</dbReference>
<dbReference type="InterPro" id="IPR053202">
    <property type="entry name" value="EGF_Rcpt_Signaling_Reg"/>
</dbReference>
<protein>
    <submittedName>
        <fullName evidence="2">FkbM family methyltransferase</fullName>
    </submittedName>
</protein>
<feature type="domain" description="Methyltransferase FkbM" evidence="1">
    <location>
        <begin position="75"/>
        <end position="234"/>
    </location>
</feature>
<name>A0A845M4D8_9RHOB</name>
<dbReference type="EMBL" id="WTUX01000011">
    <property type="protein sequence ID" value="MZR13268.1"/>
    <property type="molecule type" value="Genomic_DNA"/>
</dbReference>
<dbReference type="GO" id="GO:0008168">
    <property type="term" value="F:methyltransferase activity"/>
    <property type="evidence" value="ECO:0007669"/>
    <property type="project" value="UniProtKB-KW"/>
</dbReference>
<dbReference type="AlphaFoldDB" id="A0A845M4D8"/>
<dbReference type="PANTHER" id="PTHR34009:SF2">
    <property type="entry name" value="PROTEIN STAR"/>
    <property type="match status" value="1"/>
</dbReference>
<evidence type="ECO:0000313" key="2">
    <source>
        <dbReference type="EMBL" id="MZR13268.1"/>
    </source>
</evidence>
<dbReference type="SUPFAM" id="SSF53335">
    <property type="entry name" value="S-adenosyl-L-methionine-dependent methyltransferases"/>
    <property type="match status" value="1"/>
</dbReference>
<keyword evidence="2" id="KW-0489">Methyltransferase</keyword>
<dbReference type="Pfam" id="PF05050">
    <property type="entry name" value="Methyltransf_21"/>
    <property type="match status" value="1"/>
</dbReference>
<dbReference type="GO" id="GO:0032259">
    <property type="term" value="P:methylation"/>
    <property type="evidence" value="ECO:0007669"/>
    <property type="project" value="UniProtKB-KW"/>
</dbReference>
<dbReference type="NCBIfam" id="TIGR01444">
    <property type="entry name" value="fkbM_fam"/>
    <property type="match status" value="1"/>
</dbReference>
<dbReference type="GO" id="GO:0016197">
    <property type="term" value="P:endosomal transport"/>
    <property type="evidence" value="ECO:0007669"/>
    <property type="project" value="TreeGrafter"/>
</dbReference>
<evidence type="ECO:0000313" key="3">
    <source>
        <dbReference type="Proteomes" id="UP000467322"/>
    </source>
</evidence>
<dbReference type="GO" id="GO:0005886">
    <property type="term" value="C:plasma membrane"/>
    <property type="evidence" value="ECO:0007669"/>
    <property type="project" value="TreeGrafter"/>
</dbReference>
<dbReference type="InterPro" id="IPR006342">
    <property type="entry name" value="FkbM_mtfrase"/>
</dbReference>
<dbReference type="GO" id="GO:0006888">
    <property type="term" value="P:endoplasmic reticulum to Golgi vesicle-mediated transport"/>
    <property type="evidence" value="ECO:0007669"/>
    <property type="project" value="TreeGrafter"/>
</dbReference>
<dbReference type="Proteomes" id="UP000467322">
    <property type="component" value="Unassembled WGS sequence"/>
</dbReference>
<reference evidence="2 3" key="1">
    <citation type="submission" date="2019-12" db="EMBL/GenBank/DDBJ databases">
        <title>Maritimibacter sp. nov. sp. isolated from sea sand.</title>
        <authorList>
            <person name="Kim J."/>
            <person name="Jeong S.E."/>
            <person name="Jung H.S."/>
            <person name="Jeon C.O."/>
        </authorList>
    </citation>
    <scope>NUCLEOTIDE SEQUENCE [LARGE SCALE GENOMIC DNA]</scope>
    <source>
        <strain evidence="2 3">DP07</strain>
    </source>
</reference>
<sequence>MRAALRPALKGAATTLRTLVGAQALDHAIGRVSVPHLTKAKLKRSFAQQGEDLILDRILTRVLGRDVREPGVYVDVGAFDAVDHSVTYLLYRRGWSGVVFDPSTRTQRSFRRRRPRDTFVNAVVGAEDGVEVDFFIPAASTGDQSLVSTKYPDDAGGFDKVTHRQVNLNHALSRAGVEKIDVLNVDVEGAELEILETLDFDRFRPSVIAVEIHGNDLARCLESPEARLILKHGYQAVGSAVITQFFVRRDEVASDN</sequence>
<dbReference type="GO" id="GO:0005737">
    <property type="term" value="C:cytoplasm"/>
    <property type="evidence" value="ECO:0007669"/>
    <property type="project" value="GOC"/>
</dbReference>
<keyword evidence="2" id="KW-0808">Transferase</keyword>